<accession>A0A1B6NUI9</accession>
<reference evidence="1" key="1">
    <citation type="submission" date="2013-11" db="EMBL/GenBank/DDBJ databases">
        <title>Microbial diversity, functional groups and degradation webs in Northern and Southern Mediterranean and Red Sea marine crude oil polluted sites.</title>
        <authorList>
            <person name="Daffonchio D."/>
            <person name="Mapelli F."/>
            <person name="Ferrer M."/>
            <person name="Richter M."/>
            <person name="Cherif A."/>
            <person name="Malkawi H.I."/>
            <person name="Yakimov M.M."/>
            <person name="Abdel-Fattah Y.R."/>
            <person name="Blaghen M."/>
            <person name="Golyshin P.N."/>
            <person name="Kalogerakis N."/>
            <person name="Boon N."/>
            <person name="Magagnini M."/>
            <person name="Fava F."/>
        </authorList>
    </citation>
    <scope>NUCLEOTIDE SEQUENCE</scope>
</reference>
<organism evidence="1">
    <name type="scientific">marine sediment metagenome</name>
    <dbReference type="NCBI Taxonomy" id="412755"/>
    <lineage>
        <taxon>unclassified sequences</taxon>
        <taxon>metagenomes</taxon>
        <taxon>ecological metagenomes</taxon>
    </lineage>
</organism>
<protein>
    <submittedName>
        <fullName evidence="1">Uncharacterized protein</fullName>
    </submittedName>
</protein>
<sequence length="73" mass="8910">MSDDYQQAQCRIFLWCRSVEVLPRPHLGILASFGLVWRQHYALMKVRGGRCWRDGRQRPKFEYERHHRQALLR</sequence>
<evidence type="ECO:0000313" key="1">
    <source>
        <dbReference type="EMBL" id="KTF07129.1"/>
    </source>
</evidence>
<dbReference type="AlphaFoldDB" id="A0A1B6NUI9"/>
<name>A0A1B6NUI9_9ZZZZ</name>
<proteinExistence type="predicted"/>
<comment type="caution">
    <text evidence="1">The sequence shown here is derived from an EMBL/GenBank/DDBJ whole genome shotgun (WGS) entry which is preliminary data.</text>
</comment>
<gene>
    <name evidence="1" type="ORF">MGSAQ_001375</name>
</gene>
<dbReference type="EMBL" id="AYSL01000734">
    <property type="protein sequence ID" value="KTF07129.1"/>
    <property type="molecule type" value="Genomic_DNA"/>
</dbReference>